<feature type="transmembrane region" description="Helical" evidence="1">
    <location>
        <begin position="215"/>
        <end position="236"/>
    </location>
</feature>
<keyword evidence="4" id="KW-1185">Reference proteome</keyword>
<feature type="transmembrane region" description="Helical" evidence="1">
    <location>
        <begin position="146"/>
        <end position="167"/>
    </location>
</feature>
<feature type="transmembrane region" description="Helical" evidence="1">
    <location>
        <begin position="38"/>
        <end position="59"/>
    </location>
</feature>
<accession>A0A1G9M4S7</accession>
<feature type="transmembrane region" description="Helical" evidence="1">
    <location>
        <begin position="330"/>
        <end position="348"/>
    </location>
</feature>
<feature type="transmembrane region" description="Helical" evidence="1">
    <location>
        <begin position="79"/>
        <end position="97"/>
    </location>
</feature>
<feature type="transmembrane region" description="Helical" evidence="1">
    <location>
        <begin position="248"/>
        <end position="270"/>
    </location>
</feature>
<protein>
    <recommendedName>
        <fullName evidence="2">Heparan-alpha-glucosaminide N-acetyltransferase catalytic domain-containing protein</fullName>
    </recommendedName>
</protein>
<dbReference type="OrthoDB" id="5983388at2"/>
<feature type="transmembrane region" description="Helical" evidence="1">
    <location>
        <begin position="109"/>
        <end position="126"/>
    </location>
</feature>
<dbReference type="Pfam" id="PF07786">
    <property type="entry name" value="HGSNAT_cat"/>
    <property type="match status" value="1"/>
</dbReference>
<sequence>MTHTTAELPRASAGVRWHLLREAPRLPRAEGRIAAIDLARGVAIALMIVSHAVSGLLGLRLVPDWGMVPVHLLTKFSSSLFILVFGIALAVAFLPHARGADWPRRRLKLWLRGVEVLFWYKALTVVEMLPLYAPEDILDTLLWHNFAIWVEILGFYALALVWVPLVLPLWARAPLWGRLAAMFLVTALAAWLQGIDFGDLEILQALLVDHEDHYAWGQLSRAPLIMAGLLIGEALLRCYFDPIWRRRLLVTLMGLGVAMLAGFFVIATLGGDIYAALVAVARNVGKHPPGLAFMLFSIGGALVILAAALAGGERLSRLLLPITLVGSDALKAFIFHIVAIFLVLRFLLDSWQVYSYPQVLGIGVALVLGAAGWIALTRWIGANK</sequence>
<dbReference type="STRING" id="48727.SAMN05192555_106108"/>
<evidence type="ECO:0000313" key="4">
    <source>
        <dbReference type="Proteomes" id="UP000199107"/>
    </source>
</evidence>
<dbReference type="Proteomes" id="UP000199107">
    <property type="component" value="Unassembled WGS sequence"/>
</dbReference>
<dbReference type="EMBL" id="FNGH01000006">
    <property type="protein sequence ID" value="SDL69270.1"/>
    <property type="molecule type" value="Genomic_DNA"/>
</dbReference>
<evidence type="ECO:0000313" key="3">
    <source>
        <dbReference type="EMBL" id="SDL69270.1"/>
    </source>
</evidence>
<feature type="transmembrane region" description="Helical" evidence="1">
    <location>
        <begin position="354"/>
        <end position="376"/>
    </location>
</feature>
<evidence type="ECO:0000256" key="1">
    <source>
        <dbReference type="SAM" id="Phobius"/>
    </source>
</evidence>
<dbReference type="AlphaFoldDB" id="A0A1G9M4S7"/>
<name>A0A1G9M4S7_9GAMM</name>
<evidence type="ECO:0000259" key="2">
    <source>
        <dbReference type="Pfam" id="PF07786"/>
    </source>
</evidence>
<keyword evidence="1" id="KW-0812">Transmembrane</keyword>
<dbReference type="InterPro" id="IPR012429">
    <property type="entry name" value="HGSNAT_cat"/>
</dbReference>
<gene>
    <name evidence="3" type="ORF">SAMN05192555_106108</name>
</gene>
<reference evidence="4" key="1">
    <citation type="submission" date="2016-10" db="EMBL/GenBank/DDBJ databases">
        <authorList>
            <person name="Varghese N."/>
            <person name="Submissions S."/>
        </authorList>
    </citation>
    <scope>NUCLEOTIDE SEQUENCE [LARGE SCALE GENOMIC DNA]</scope>
    <source>
        <strain evidence="4">AAP</strain>
    </source>
</reference>
<feature type="domain" description="Heparan-alpha-glucosaminide N-acetyltransferase catalytic" evidence="2">
    <location>
        <begin position="32"/>
        <end position="197"/>
    </location>
</feature>
<keyword evidence="1" id="KW-0472">Membrane</keyword>
<keyword evidence="1" id="KW-1133">Transmembrane helix</keyword>
<feature type="transmembrane region" description="Helical" evidence="1">
    <location>
        <begin position="179"/>
        <end position="195"/>
    </location>
</feature>
<dbReference type="RefSeq" id="WP_089658199.1">
    <property type="nucleotide sequence ID" value="NZ_FNGH01000006.1"/>
</dbReference>
<feature type="transmembrane region" description="Helical" evidence="1">
    <location>
        <begin position="290"/>
        <end position="310"/>
    </location>
</feature>
<organism evidence="3 4">
    <name type="scientific">Franzmannia pantelleriensis</name>
    <dbReference type="NCBI Taxonomy" id="48727"/>
    <lineage>
        <taxon>Bacteria</taxon>
        <taxon>Pseudomonadati</taxon>
        <taxon>Pseudomonadota</taxon>
        <taxon>Gammaproteobacteria</taxon>
        <taxon>Oceanospirillales</taxon>
        <taxon>Halomonadaceae</taxon>
        <taxon>Franzmannia</taxon>
    </lineage>
</organism>
<proteinExistence type="predicted"/>